<dbReference type="GO" id="GO:0005686">
    <property type="term" value="C:U2 snRNP"/>
    <property type="evidence" value="ECO:0007669"/>
    <property type="project" value="TreeGrafter"/>
</dbReference>
<comment type="subcellular location">
    <subcellularLocation>
        <location evidence="1 9">Nucleus</location>
    </subcellularLocation>
</comment>
<dbReference type="GO" id="GO:0043186">
    <property type="term" value="C:P granule"/>
    <property type="evidence" value="ECO:0007669"/>
    <property type="project" value="TreeGrafter"/>
</dbReference>
<evidence type="ECO:0000256" key="8">
    <source>
        <dbReference type="ARBA" id="ARBA00023274"/>
    </source>
</evidence>
<keyword evidence="5 9" id="KW-0694">RNA-binding</keyword>
<proteinExistence type="inferred from homology"/>
<keyword evidence="3 9" id="KW-0507">mRNA processing</keyword>
<evidence type="ECO:0000256" key="2">
    <source>
        <dbReference type="ARBA" id="ARBA00006850"/>
    </source>
</evidence>
<dbReference type="OrthoDB" id="2146at2759"/>
<name>A0A074ZLQ4_OPIVI</name>
<dbReference type="GO" id="GO:0005685">
    <property type="term" value="C:U1 snRNP"/>
    <property type="evidence" value="ECO:0007669"/>
    <property type="project" value="TreeGrafter"/>
</dbReference>
<keyword evidence="8 9" id="KW-0687">Ribonucleoprotein</keyword>
<dbReference type="GO" id="GO:0097526">
    <property type="term" value="C:spliceosomal tri-snRNP complex"/>
    <property type="evidence" value="ECO:0007669"/>
    <property type="project" value="TreeGrafter"/>
</dbReference>
<dbReference type="SMART" id="SM00651">
    <property type="entry name" value="Sm"/>
    <property type="match status" value="1"/>
</dbReference>
<evidence type="ECO:0000256" key="7">
    <source>
        <dbReference type="ARBA" id="ARBA00023242"/>
    </source>
</evidence>
<comment type="similarity">
    <text evidence="2 9">Belongs to the snRNP Sm proteins family.</text>
</comment>
<dbReference type="KEGG" id="ovi:T265_06108"/>
<dbReference type="GO" id="GO:0005689">
    <property type="term" value="C:U12-type spliceosomal complex"/>
    <property type="evidence" value="ECO:0007669"/>
    <property type="project" value="TreeGrafter"/>
</dbReference>
<dbReference type="GO" id="GO:0005682">
    <property type="term" value="C:U5 snRNP"/>
    <property type="evidence" value="ECO:0007669"/>
    <property type="project" value="TreeGrafter"/>
</dbReference>
<keyword evidence="7 9" id="KW-0539">Nucleus</keyword>
<dbReference type="GeneID" id="20320290"/>
<dbReference type="PANTHER" id="PTHR10553:SF2">
    <property type="entry name" value="SMALL NUCLEAR RIBONUCLEOPROTEIN G"/>
    <property type="match status" value="1"/>
</dbReference>
<dbReference type="InterPro" id="IPR044641">
    <property type="entry name" value="Lsm7/SmG-like"/>
</dbReference>
<protein>
    <recommendedName>
        <fullName evidence="9">Small nuclear ribonucleoprotein G</fullName>
        <shortName evidence="9">snRNP-G</shortName>
    </recommendedName>
</protein>
<dbReference type="GO" id="GO:0071013">
    <property type="term" value="C:catalytic step 2 spliceosome"/>
    <property type="evidence" value="ECO:0007669"/>
    <property type="project" value="TreeGrafter"/>
</dbReference>
<dbReference type="GO" id="GO:0005687">
    <property type="term" value="C:U4 snRNP"/>
    <property type="evidence" value="ECO:0007669"/>
    <property type="project" value="TreeGrafter"/>
</dbReference>
<dbReference type="PANTHER" id="PTHR10553">
    <property type="entry name" value="SMALL NUCLEAR RIBONUCLEOPROTEIN"/>
    <property type="match status" value="1"/>
</dbReference>
<dbReference type="GO" id="GO:0071011">
    <property type="term" value="C:precatalytic spliceosome"/>
    <property type="evidence" value="ECO:0007669"/>
    <property type="project" value="TreeGrafter"/>
</dbReference>
<evidence type="ECO:0000256" key="6">
    <source>
        <dbReference type="ARBA" id="ARBA00023187"/>
    </source>
</evidence>
<gene>
    <name evidence="11" type="ORF">T265_06108</name>
</gene>
<evidence type="ECO:0000313" key="12">
    <source>
        <dbReference type="Proteomes" id="UP000054324"/>
    </source>
</evidence>
<dbReference type="InterPro" id="IPR001163">
    <property type="entry name" value="Sm_dom_euk/arc"/>
</dbReference>
<dbReference type="GO" id="GO:0034719">
    <property type="term" value="C:SMN-Sm protein complex"/>
    <property type="evidence" value="ECO:0007669"/>
    <property type="project" value="TreeGrafter"/>
</dbReference>
<dbReference type="GO" id="GO:0003723">
    <property type="term" value="F:RNA binding"/>
    <property type="evidence" value="ECO:0007669"/>
    <property type="project" value="UniProtKB-UniRule"/>
</dbReference>
<dbReference type="Proteomes" id="UP000054324">
    <property type="component" value="Unassembled WGS sequence"/>
</dbReference>
<feature type="domain" description="Sm" evidence="10">
    <location>
        <begin position="125"/>
        <end position="199"/>
    </location>
</feature>
<dbReference type="SUPFAM" id="SSF50182">
    <property type="entry name" value="Sm-like ribonucleoproteins"/>
    <property type="match status" value="1"/>
</dbReference>
<dbReference type="RefSeq" id="XP_009169558.1">
    <property type="nucleotide sequence ID" value="XM_009171294.1"/>
</dbReference>
<evidence type="ECO:0000256" key="5">
    <source>
        <dbReference type="ARBA" id="ARBA00022884"/>
    </source>
</evidence>
<reference evidence="11 12" key="1">
    <citation type="submission" date="2013-11" db="EMBL/GenBank/DDBJ databases">
        <title>Opisthorchis viverrini - life in the bile duct.</title>
        <authorList>
            <person name="Young N.D."/>
            <person name="Nagarajan N."/>
            <person name="Lin S.J."/>
            <person name="Korhonen P.K."/>
            <person name="Jex A.R."/>
            <person name="Hall R.S."/>
            <person name="Safavi-Hemami H."/>
            <person name="Kaewkong W."/>
            <person name="Bertrand D."/>
            <person name="Gao S."/>
            <person name="Seet Q."/>
            <person name="Wongkham S."/>
            <person name="Teh B.T."/>
            <person name="Wongkham C."/>
            <person name="Intapan P.M."/>
            <person name="Maleewong W."/>
            <person name="Yang X."/>
            <person name="Hu M."/>
            <person name="Wang Z."/>
            <person name="Hofmann A."/>
            <person name="Sternberg P.W."/>
            <person name="Tan P."/>
            <person name="Wang J."/>
            <person name="Gasser R.B."/>
        </authorList>
    </citation>
    <scope>NUCLEOTIDE SEQUENCE [LARGE SCALE GENOMIC DNA]</scope>
</reference>
<evidence type="ECO:0000259" key="10">
    <source>
        <dbReference type="PROSITE" id="PS52002"/>
    </source>
</evidence>
<evidence type="ECO:0000256" key="3">
    <source>
        <dbReference type="ARBA" id="ARBA00022664"/>
    </source>
</evidence>
<dbReference type="InterPro" id="IPR034098">
    <property type="entry name" value="Sm_G"/>
</dbReference>
<evidence type="ECO:0000256" key="1">
    <source>
        <dbReference type="ARBA" id="ARBA00004123"/>
    </source>
</evidence>
<dbReference type="Gene3D" id="2.30.30.100">
    <property type="match status" value="1"/>
</dbReference>
<dbReference type="GO" id="GO:0000387">
    <property type="term" value="P:spliceosomal snRNP assembly"/>
    <property type="evidence" value="ECO:0007669"/>
    <property type="project" value="UniProtKB-UniRule"/>
</dbReference>
<dbReference type="EMBL" id="KL596741">
    <property type="protein sequence ID" value="KER26672.1"/>
    <property type="molecule type" value="Genomic_DNA"/>
</dbReference>
<evidence type="ECO:0000256" key="4">
    <source>
        <dbReference type="ARBA" id="ARBA00022728"/>
    </source>
</evidence>
<keyword evidence="6 9" id="KW-0508">mRNA splicing</keyword>
<dbReference type="CDD" id="cd01719">
    <property type="entry name" value="Sm_G"/>
    <property type="match status" value="1"/>
</dbReference>
<accession>A0A074ZLQ4</accession>
<evidence type="ECO:0000313" key="11">
    <source>
        <dbReference type="EMBL" id="KER26672.1"/>
    </source>
</evidence>
<dbReference type="CTD" id="20320290"/>
<evidence type="ECO:0000256" key="9">
    <source>
        <dbReference type="RuleBase" id="RU365052"/>
    </source>
</evidence>
<dbReference type="PROSITE" id="PS52002">
    <property type="entry name" value="SM"/>
    <property type="match status" value="1"/>
</dbReference>
<dbReference type="InterPro" id="IPR047575">
    <property type="entry name" value="Sm"/>
</dbReference>
<sequence>MSGGMPAQLGGIVSARPPMPTQCIGAPNPAAGVAANQMATMAHLRSPASVGRPIMPNAAMSAMPADPHVPGSVMMNHAAEQRQSAGRPRVPMQQVMTGPAGGMPRPSMASVVAGGPYVRPIAPQVPRNVMHPSMGAMLGAPVKLNGNREVIGTLRGFDAFMNIVINDAMEITKDGQQLRIDMAVIRGNSINIVEAIDRV</sequence>
<comment type="function">
    <text evidence="9">Plays a role in pre-mRNA splicing.</text>
</comment>
<dbReference type="AlphaFoldDB" id="A0A074ZLQ4"/>
<dbReference type="STRING" id="6198.A0A074ZLQ4"/>
<dbReference type="InterPro" id="IPR010920">
    <property type="entry name" value="LSM_dom_sf"/>
</dbReference>
<dbReference type="Pfam" id="PF01423">
    <property type="entry name" value="LSM"/>
    <property type="match status" value="1"/>
</dbReference>
<keyword evidence="4 9" id="KW-0747">Spliceosome</keyword>
<dbReference type="GO" id="GO:0071004">
    <property type="term" value="C:U2-type prespliceosome"/>
    <property type="evidence" value="ECO:0007669"/>
    <property type="project" value="TreeGrafter"/>
</dbReference>
<keyword evidence="12" id="KW-1185">Reference proteome</keyword>
<organism evidence="11 12">
    <name type="scientific">Opisthorchis viverrini</name>
    <name type="common">Southeast Asian liver fluke</name>
    <dbReference type="NCBI Taxonomy" id="6198"/>
    <lineage>
        <taxon>Eukaryota</taxon>
        <taxon>Metazoa</taxon>
        <taxon>Spiralia</taxon>
        <taxon>Lophotrochozoa</taxon>
        <taxon>Platyhelminthes</taxon>
        <taxon>Trematoda</taxon>
        <taxon>Digenea</taxon>
        <taxon>Opisthorchiida</taxon>
        <taxon>Opisthorchiata</taxon>
        <taxon>Opisthorchiidae</taxon>
        <taxon>Opisthorchis</taxon>
    </lineage>
</organism>